<protein>
    <submittedName>
        <fullName evidence="1">Uncharacterized protein</fullName>
    </submittedName>
</protein>
<sequence length="346" mass="38703">MSRTVVLLGQLSQRTDVIIPQWAKAISSTGCRTTTLPSPTESSWHYFPTEGPRGYVADKQTDSLSSLAFRSALETLVYSVSAYSGGSNVEDRRALDVWSTVCARLIAEQKPGSEKLVPAVLDLWAVSTAWPGKQRLELWLLQTLQRGAFLLEQPSKQSFRMRIQVRPEIPALEDVQAEAFYVDAVDQLLELLSDTSGVAVIPEPALRMCRAIWTKLPQDSGHQRGLSRFLLTRWLFSSFAMDAIVLPEAFGMLPDYYISDNARSRILREIANRAQKAVFDVTHAWKHGNAIPTDLASRVDAVMLRLEEPHLDHRPSAPKREAFLVTSATDIATVIRALYPQRRAES</sequence>
<dbReference type="PANTHER" id="PTHR42064">
    <property type="entry name" value="YALI0F28677P"/>
    <property type="match status" value="1"/>
</dbReference>
<proteinExistence type="predicted"/>
<organism evidence="1 2">
    <name type="scientific">Friedmanniomyces simplex</name>
    <dbReference type="NCBI Taxonomy" id="329884"/>
    <lineage>
        <taxon>Eukaryota</taxon>
        <taxon>Fungi</taxon>
        <taxon>Dikarya</taxon>
        <taxon>Ascomycota</taxon>
        <taxon>Pezizomycotina</taxon>
        <taxon>Dothideomycetes</taxon>
        <taxon>Dothideomycetidae</taxon>
        <taxon>Mycosphaerellales</taxon>
        <taxon>Teratosphaeriaceae</taxon>
        <taxon>Friedmanniomyces</taxon>
    </lineage>
</organism>
<comment type="caution">
    <text evidence="1">The sequence shown here is derived from an EMBL/GenBank/DDBJ whole genome shotgun (WGS) entry which is preliminary data.</text>
</comment>
<dbReference type="EMBL" id="NAJQ01000779">
    <property type="protein sequence ID" value="TKA64964.1"/>
    <property type="molecule type" value="Genomic_DNA"/>
</dbReference>
<reference evidence="1 2" key="1">
    <citation type="submission" date="2017-03" db="EMBL/GenBank/DDBJ databases">
        <title>Genomes of endolithic fungi from Antarctica.</title>
        <authorList>
            <person name="Coleine C."/>
            <person name="Masonjones S."/>
            <person name="Stajich J.E."/>
        </authorList>
    </citation>
    <scope>NUCLEOTIDE SEQUENCE [LARGE SCALE GENOMIC DNA]</scope>
    <source>
        <strain evidence="1 2">CCFEE 5184</strain>
    </source>
</reference>
<name>A0A4U0WNU9_9PEZI</name>
<dbReference type="PANTHER" id="PTHR42064:SF1">
    <property type="entry name" value="YALI0F28677P"/>
    <property type="match status" value="1"/>
</dbReference>
<dbReference type="STRING" id="329884.A0A4U0WNU9"/>
<dbReference type="Proteomes" id="UP000309340">
    <property type="component" value="Unassembled WGS sequence"/>
</dbReference>
<keyword evidence="2" id="KW-1185">Reference proteome</keyword>
<evidence type="ECO:0000313" key="2">
    <source>
        <dbReference type="Proteomes" id="UP000309340"/>
    </source>
</evidence>
<feature type="non-terminal residue" evidence="1">
    <location>
        <position position="346"/>
    </location>
</feature>
<gene>
    <name evidence="1" type="ORF">B0A55_09907</name>
</gene>
<dbReference type="OrthoDB" id="3548913at2759"/>
<evidence type="ECO:0000313" key="1">
    <source>
        <dbReference type="EMBL" id="TKA64964.1"/>
    </source>
</evidence>
<dbReference type="AlphaFoldDB" id="A0A4U0WNU9"/>
<accession>A0A4U0WNU9</accession>